<dbReference type="PANTHER" id="PTHR12631">
    <property type="entry name" value="ALPHA-L-IDURONIDASE"/>
    <property type="match status" value="1"/>
</dbReference>
<dbReference type="Gene3D" id="2.60.40.1500">
    <property type="entry name" value="Glycosyl hydrolase domain, family 39"/>
    <property type="match status" value="1"/>
</dbReference>
<dbReference type="PRINTS" id="PR00745">
    <property type="entry name" value="GLHYDRLASE39"/>
</dbReference>
<feature type="domain" description="Glycosyl hydrolases family 39 N-terminal catalytic" evidence="5">
    <location>
        <begin position="14"/>
        <end position="509"/>
    </location>
</feature>
<dbReference type="SUPFAM" id="SSF51011">
    <property type="entry name" value="Glycosyl hydrolase domain"/>
    <property type="match status" value="1"/>
</dbReference>
<dbReference type="InterPro" id="IPR049166">
    <property type="entry name" value="GH39_cat"/>
</dbReference>
<sequence length="529" mass="58946">MTEATMELELDLADTPGVPLDHFWSRVIGAGRANEGLRAHWQSQLTQAHRLGGFDYVRFHGLFHGDMFVYREVEGEVAPSFHYVDLLFDAILAAGVRPFVEFGFSPPELARETGTVFWWGANGAPPTDNEKWAALVRATVEHWVARYGIEEVRAWYFEVWNEPNLGPFFRGTRSEYFELYRVTVLAVKGVDPALRVGGPATSNFVPDARFDGEVEDVAQHGTVLTAPDLDALDWRPVWLEEFLRFCADNRLPVDFVSCHPYPTDWALDGHGNGRKLTRGVEATPTDLRRVREIVDAGPYPRAEIHLTEWSSSSSSRDFTHDYPQAAAFVVRMVLASIGLVDSLAYWTFTDVFEEEGAGRDPFHGGFGLLNQDGIPKPTMHAYRMLNALGDHLVHREEGLVVTRRGSDVTALAVHYPEEVTLSVPASFGTRDVADRTLAAGQPKRLSVRMAGLVAGERYALEVVDDRHGWAMTEWTRQSRNGNPSMADIAAMRASAAQGATTWHTVSDDGVLEVDAELRPWAIALLSRAR</sequence>
<name>A0AB39M8E6_9ACTN</name>
<dbReference type="Pfam" id="PF01229">
    <property type="entry name" value="Glyco_hydro_39"/>
    <property type="match status" value="1"/>
</dbReference>
<dbReference type="GO" id="GO:0004553">
    <property type="term" value="F:hydrolase activity, hydrolyzing O-glycosyl compounds"/>
    <property type="evidence" value="ECO:0007669"/>
    <property type="project" value="InterPro"/>
</dbReference>
<evidence type="ECO:0000259" key="5">
    <source>
        <dbReference type="Pfam" id="PF01229"/>
    </source>
</evidence>
<dbReference type="PANTHER" id="PTHR12631:SF10">
    <property type="entry name" value="BETA-XYLOSIDASE-LIKE PROTEIN-RELATED"/>
    <property type="match status" value="1"/>
</dbReference>
<feature type="active site" description="Proton donor" evidence="4">
    <location>
        <position position="162"/>
    </location>
</feature>
<reference evidence="6" key="1">
    <citation type="submission" date="2024-07" db="EMBL/GenBank/DDBJ databases">
        <authorList>
            <person name="Yu S.T."/>
        </authorList>
    </citation>
    <scope>NUCLEOTIDE SEQUENCE</scope>
    <source>
        <strain evidence="6">R08</strain>
    </source>
</reference>
<proteinExistence type="inferred from homology"/>
<accession>A0AB39M8E6</accession>
<dbReference type="RefSeq" id="WP_369188553.1">
    <property type="nucleotide sequence ID" value="NZ_CP163431.1"/>
</dbReference>
<dbReference type="AlphaFoldDB" id="A0AB39M8E6"/>
<dbReference type="PROSITE" id="PS01027">
    <property type="entry name" value="GLYCOSYL_HYDROL_F39"/>
    <property type="match status" value="1"/>
</dbReference>
<dbReference type="EMBL" id="CP163431">
    <property type="protein sequence ID" value="XDQ02413.1"/>
    <property type="molecule type" value="Genomic_DNA"/>
</dbReference>
<evidence type="ECO:0000256" key="1">
    <source>
        <dbReference type="ARBA" id="ARBA00008875"/>
    </source>
</evidence>
<evidence type="ECO:0000256" key="3">
    <source>
        <dbReference type="ARBA" id="ARBA00023295"/>
    </source>
</evidence>
<dbReference type="InterPro" id="IPR049165">
    <property type="entry name" value="GH39_as"/>
</dbReference>
<dbReference type="Gene3D" id="3.20.20.80">
    <property type="entry name" value="Glycosidases"/>
    <property type="match status" value="1"/>
</dbReference>
<gene>
    <name evidence="6" type="ORF">AB5J58_20345</name>
</gene>
<evidence type="ECO:0000256" key="2">
    <source>
        <dbReference type="ARBA" id="ARBA00022801"/>
    </source>
</evidence>
<dbReference type="InterPro" id="IPR000514">
    <property type="entry name" value="Glyco_hydro_39"/>
</dbReference>
<comment type="similarity">
    <text evidence="1">Belongs to the glycosyl hydrolase 39 family.</text>
</comment>
<evidence type="ECO:0000313" key="6">
    <source>
        <dbReference type="EMBL" id="XDQ02413.1"/>
    </source>
</evidence>
<keyword evidence="3" id="KW-0326">Glycosidase</keyword>
<organism evidence="6">
    <name type="scientific">Streptomyces sp. R08</name>
    <dbReference type="NCBI Taxonomy" id="3238624"/>
    <lineage>
        <taxon>Bacteria</taxon>
        <taxon>Bacillati</taxon>
        <taxon>Actinomycetota</taxon>
        <taxon>Actinomycetes</taxon>
        <taxon>Kitasatosporales</taxon>
        <taxon>Streptomycetaceae</taxon>
        <taxon>Streptomyces</taxon>
    </lineage>
</organism>
<dbReference type="InterPro" id="IPR051923">
    <property type="entry name" value="Glycosyl_Hydrolase_39"/>
</dbReference>
<evidence type="ECO:0000256" key="4">
    <source>
        <dbReference type="PIRSR" id="PIRSR600514-1"/>
    </source>
</evidence>
<keyword evidence="2" id="KW-0378">Hydrolase</keyword>
<dbReference type="SUPFAM" id="SSF51445">
    <property type="entry name" value="(Trans)glycosidases"/>
    <property type="match status" value="1"/>
</dbReference>
<dbReference type="InterPro" id="IPR017853">
    <property type="entry name" value="GH"/>
</dbReference>
<protein>
    <submittedName>
        <fullName evidence="6">Beta-xylosidase</fullName>
    </submittedName>
</protein>
<dbReference type="GO" id="GO:0005975">
    <property type="term" value="P:carbohydrate metabolic process"/>
    <property type="evidence" value="ECO:0007669"/>
    <property type="project" value="InterPro"/>
</dbReference>